<dbReference type="Gene3D" id="3.50.30.20">
    <property type="entry name" value="Carbamoyl-phosphate synthase small subunit, N-terminal domain"/>
    <property type="match status" value="1"/>
</dbReference>
<dbReference type="GO" id="GO:0044205">
    <property type="term" value="P:'de novo' UMP biosynthetic process"/>
    <property type="evidence" value="ECO:0007669"/>
    <property type="project" value="UniProtKB-UniRule"/>
</dbReference>
<dbReference type="PANTHER" id="PTHR43418:SF7">
    <property type="entry name" value="CARBAMOYL-PHOSPHATE SYNTHASE SMALL CHAIN"/>
    <property type="match status" value="1"/>
</dbReference>
<comment type="caution">
    <text evidence="15">The sequence shown here is derived from an EMBL/GenBank/DDBJ whole genome shotgun (WGS) entry which is preliminary data.</text>
</comment>
<keyword evidence="8 13" id="KW-0067">ATP-binding</keyword>
<dbReference type="EC" id="6.3.5.5" evidence="13"/>
<dbReference type="PRINTS" id="PR00096">
    <property type="entry name" value="GATASE"/>
</dbReference>
<feature type="binding site" evidence="13">
    <location>
        <position position="251"/>
    </location>
    <ligand>
        <name>L-glutamine</name>
        <dbReference type="ChEBI" id="CHEBI:58359"/>
    </ligand>
</feature>
<dbReference type="PRINTS" id="PR00097">
    <property type="entry name" value="ANTSNTHASEII"/>
</dbReference>
<dbReference type="eggNOG" id="COG0505">
    <property type="taxonomic scope" value="Bacteria"/>
</dbReference>
<feature type="domain" description="Carbamoyl-phosphate synthase small subunit N-terminal" evidence="14">
    <location>
        <begin position="14"/>
        <end position="144"/>
    </location>
</feature>
<dbReference type="PROSITE" id="PS51273">
    <property type="entry name" value="GATASE_TYPE_1"/>
    <property type="match status" value="1"/>
</dbReference>
<dbReference type="SUPFAM" id="SSF52021">
    <property type="entry name" value="Carbamoyl phosphate synthetase, small subunit N-terminal domain"/>
    <property type="match status" value="1"/>
</dbReference>
<dbReference type="STRING" id="249408.BOO71_0006592"/>
<keyword evidence="6 13" id="KW-0028">Amino-acid biosynthesis</keyword>
<keyword evidence="5 13" id="KW-0436">Ligase</keyword>
<evidence type="ECO:0000256" key="11">
    <source>
        <dbReference type="ARBA" id="ARBA00048816"/>
    </source>
</evidence>
<dbReference type="NCBIfam" id="TIGR01368">
    <property type="entry name" value="CPSaseIIsmall"/>
    <property type="match status" value="1"/>
</dbReference>
<dbReference type="PRINTS" id="PR00099">
    <property type="entry name" value="CPSGATASE"/>
</dbReference>
<evidence type="ECO:0000256" key="6">
    <source>
        <dbReference type="ARBA" id="ARBA00022605"/>
    </source>
</evidence>
<dbReference type="InterPro" id="IPR002474">
    <property type="entry name" value="CarbamoylP_synth_ssu_N"/>
</dbReference>
<dbReference type="GO" id="GO:0006541">
    <property type="term" value="P:glutamine metabolic process"/>
    <property type="evidence" value="ECO:0007669"/>
    <property type="project" value="InterPro"/>
</dbReference>
<feature type="binding site" evidence="13">
    <location>
        <position position="318"/>
    </location>
    <ligand>
        <name>L-glutamine</name>
        <dbReference type="ChEBI" id="CHEBI:58359"/>
    </ligand>
</feature>
<feature type="active site" description="Nucleophile" evidence="13">
    <location>
        <position position="276"/>
    </location>
</feature>
<comment type="catalytic activity">
    <reaction evidence="11 13">
        <text>hydrogencarbonate + L-glutamine + 2 ATP + H2O = carbamoyl phosphate + L-glutamate + 2 ADP + phosphate + 2 H(+)</text>
        <dbReference type="Rhea" id="RHEA:18633"/>
        <dbReference type="ChEBI" id="CHEBI:15377"/>
        <dbReference type="ChEBI" id="CHEBI:15378"/>
        <dbReference type="ChEBI" id="CHEBI:17544"/>
        <dbReference type="ChEBI" id="CHEBI:29985"/>
        <dbReference type="ChEBI" id="CHEBI:30616"/>
        <dbReference type="ChEBI" id="CHEBI:43474"/>
        <dbReference type="ChEBI" id="CHEBI:58228"/>
        <dbReference type="ChEBI" id="CHEBI:58359"/>
        <dbReference type="ChEBI" id="CHEBI:456216"/>
        <dbReference type="EC" id="6.3.5.5"/>
    </reaction>
</comment>
<evidence type="ECO:0000256" key="8">
    <source>
        <dbReference type="ARBA" id="ARBA00022840"/>
    </source>
</evidence>
<evidence type="ECO:0000313" key="15">
    <source>
        <dbReference type="EMBL" id="OLV18181.1"/>
    </source>
</evidence>
<dbReference type="GO" id="GO:0004088">
    <property type="term" value="F:carbamoyl-phosphate synthase (glutamine-hydrolyzing) activity"/>
    <property type="evidence" value="ECO:0007669"/>
    <property type="project" value="UniProtKB-UniRule"/>
</dbReference>
<dbReference type="CDD" id="cd01744">
    <property type="entry name" value="GATase1_CPSase"/>
    <property type="match status" value="1"/>
</dbReference>
<dbReference type="AlphaFoldDB" id="A0A1U7NZ26"/>
<comment type="similarity">
    <text evidence="3 13">Belongs to the CarA family.</text>
</comment>
<evidence type="ECO:0000313" key="16">
    <source>
        <dbReference type="Proteomes" id="UP000186607"/>
    </source>
</evidence>
<feature type="region of interest" description="CPSase" evidence="13">
    <location>
        <begin position="1"/>
        <end position="200"/>
    </location>
</feature>
<dbReference type="HAMAP" id="MF_01209">
    <property type="entry name" value="CPSase_S_chain"/>
    <property type="match status" value="1"/>
</dbReference>
<protein>
    <recommendedName>
        <fullName evidence="13">Carbamoyl phosphate synthase small chain</fullName>
        <ecNumber evidence="13">6.3.5.5</ecNumber>
    </recommendedName>
    <alternativeName>
        <fullName evidence="13">Carbamoyl phosphate synthetase glutamine chain</fullName>
    </alternativeName>
</protein>
<comment type="subunit">
    <text evidence="13">Composed of two chains; the small (or glutamine) chain promotes the hydrolysis of glutamine to ammonia, which is used by the large (or ammonia) chain to synthesize carbamoyl phosphate. Tetramer of heterodimers (alpha,beta)4.</text>
</comment>
<evidence type="ECO:0000256" key="13">
    <source>
        <dbReference type="HAMAP-Rule" id="MF_01209"/>
    </source>
</evidence>
<dbReference type="FunFam" id="3.50.30.20:FF:000001">
    <property type="entry name" value="Carbamoyl-phosphate synthase small chain"/>
    <property type="match status" value="1"/>
</dbReference>
<feature type="binding site" evidence="13">
    <location>
        <position position="277"/>
    </location>
    <ligand>
        <name>L-glutamine</name>
        <dbReference type="ChEBI" id="CHEBI:58359"/>
    </ligand>
</feature>
<dbReference type="InterPro" id="IPR050472">
    <property type="entry name" value="Anth_synth/Amidotransfase"/>
</dbReference>
<dbReference type="Pfam" id="PF00117">
    <property type="entry name" value="GATase"/>
    <property type="match status" value="1"/>
</dbReference>
<dbReference type="InterPro" id="IPR035686">
    <property type="entry name" value="CPSase_GATase1"/>
</dbReference>
<name>A0A1U7NZ26_9DEIO</name>
<comment type="pathway">
    <text evidence="1 13">Pyrimidine metabolism; UMP biosynthesis via de novo pathway; (S)-dihydroorotate from bicarbonate: step 1/3.</text>
</comment>
<evidence type="ECO:0000256" key="7">
    <source>
        <dbReference type="ARBA" id="ARBA00022741"/>
    </source>
</evidence>
<dbReference type="PANTHER" id="PTHR43418">
    <property type="entry name" value="MULTIFUNCTIONAL TRYPTOPHAN BIOSYNTHESIS PROTEIN-RELATED"/>
    <property type="match status" value="1"/>
</dbReference>
<keyword evidence="9 13" id="KW-0315">Glutamine amidotransferase</keyword>
<dbReference type="NCBIfam" id="NF009475">
    <property type="entry name" value="PRK12838.1"/>
    <property type="match status" value="1"/>
</dbReference>
<reference evidence="15 16" key="1">
    <citation type="submission" date="2017-01" db="EMBL/GenBank/DDBJ databases">
        <title>Genome Analysis of Deinococcus marmoris KOPRI26562.</title>
        <authorList>
            <person name="Kim J.H."/>
            <person name="Oh H.-M."/>
        </authorList>
    </citation>
    <scope>NUCLEOTIDE SEQUENCE [LARGE SCALE GENOMIC DNA]</scope>
    <source>
        <strain evidence="15 16">KOPRI26562</strain>
    </source>
</reference>
<evidence type="ECO:0000256" key="10">
    <source>
        <dbReference type="ARBA" id="ARBA00022975"/>
    </source>
</evidence>
<feature type="active site" evidence="13">
    <location>
        <position position="363"/>
    </location>
</feature>
<dbReference type="SUPFAM" id="SSF52317">
    <property type="entry name" value="Class I glutamine amidotransferase-like"/>
    <property type="match status" value="1"/>
</dbReference>
<evidence type="ECO:0000256" key="9">
    <source>
        <dbReference type="ARBA" id="ARBA00022962"/>
    </source>
</evidence>
<comment type="pathway">
    <text evidence="2 13">Amino-acid biosynthesis; L-arginine biosynthesis; carbamoyl phosphate from bicarbonate: step 1/1.</text>
</comment>
<dbReference type="InterPro" id="IPR029062">
    <property type="entry name" value="Class_I_gatase-like"/>
</dbReference>
<dbReference type="InterPro" id="IPR036480">
    <property type="entry name" value="CarbP_synth_ssu_N_sf"/>
</dbReference>
<evidence type="ECO:0000256" key="2">
    <source>
        <dbReference type="ARBA" id="ARBA00005077"/>
    </source>
</evidence>
<comment type="function">
    <text evidence="13">Small subunit of the glutamine-dependent carbamoyl phosphate synthetase (CPSase). CPSase catalyzes the formation of carbamoyl phosphate from the ammonia moiety of glutamine, carbonate, and phosphate donated by ATP, constituting the first step of 2 biosynthetic pathways, one leading to arginine and/or urea and the other to pyrimidine nucleotides. The small subunit (glutamine amidotransferase) binds and cleaves glutamine to supply the large subunit with the substrate ammonia.</text>
</comment>
<dbReference type="UniPathway" id="UPA00068">
    <property type="reaction ID" value="UER00171"/>
</dbReference>
<dbReference type="FunFam" id="3.40.50.880:FF:000075">
    <property type="entry name" value="Carbamoyl-phosphate synthase small chain"/>
    <property type="match status" value="1"/>
</dbReference>
<dbReference type="GO" id="GO:0004359">
    <property type="term" value="F:glutaminase activity"/>
    <property type="evidence" value="ECO:0007669"/>
    <property type="project" value="RHEA"/>
</dbReference>
<sequence>MEGQDGQHSMIRKERAILALEDGTVYRGYAFGHRGETVGEVVFNTSMTGYQEIMTDPSYNGQIVTITYPHVGNYGVAIYDMESNKPYVRGFISREFSGEYSNYRAQQSLEAFMQQYGVVSIQGIDTRALVRRLRTGGVVKGVIAHRSYTHPKDPYGEFSPEEESVYVQRARDHQDIDGFDMTKDVTTALPYAFPTLRHGKRVVLMDFGIKHTIIERLSEVGIEPIVVPAHTTPAQVMALQPHGLFLSNGPGDPAPLEYAHKTAWELMGLLPTFGICLGHQILGLAAGGQTFKMKFGHRGGNQPVKNLLTGNVEITAQNHGYAVDLESIPNGAFVATHINLNDGTLEGMAHSRYPVFSVQYHPEASPGPHDSRYLFDRFIEEIDAFDGATGTPAEKSLTGRLGV</sequence>
<gene>
    <name evidence="13" type="primary">carA</name>
    <name evidence="15" type="ORF">BOO71_0006592</name>
</gene>
<organism evidence="15 16">
    <name type="scientific">Deinococcus marmoris</name>
    <dbReference type="NCBI Taxonomy" id="249408"/>
    <lineage>
        <taxon>Bacteria</taxon>
        <taxon>Thermotogati</taxon>
        <taxon>Deinococcota</taxon>
        <taxon>Deinococci</taxon>
        <taxon>Deinococcales</taxon>
        <taxon>Deinococcaceae</taxon>
        <taxon>Deinococcus</taxon>
    </lineage>
</organism>
<dbReference type="GO" id="GO:0006207">
    <property type="term" value="P:'de novo' pyrimidine nucleobase biosynthetic process"/>
    <property type="evidence" value="ECO:0007669"/>
    <property type="project" value="InterPro"/>
</dbReference>
<dbReference type="GO" id="GO:0006526">
    <property type="term" value="P:L-arginine biosynthetic process"/>
    <property type="evidence" value="ECO:0007669"/>
    <property type="project" value="UniProtKB-UniRule"/>
</dbReference>
<feature type="binding site" evidence="13">
    <location>
        <position position="249"/>
    </location>
    <ligand>
        <name>L-glutamine</name>
        <dbReference type="ChEBI" id="CHEBI:58359"/>
    </ligand>
</feature>
<feature type="binding site" evidence="13">
    <location>
        <position position="321"/>
    </location>
    <ligand>
        <name>L-glutamine</name>
        <dbReference type="ChEBI" id="CHEBI:58359"/>
    </ligand>
</feature>
<proteinExistence type="inferred from homology"/>
<dbReference type="InterPro" id="IPR006274">
    <property type="entry name" value="CarbamoylP_synth_ssu"/>
</dbReference>
<evidence type="ECO:0000256" key="1">
    <source>
        <dbReference type="ARBA" id="ARBA00004812"/>
    </source>
</evidence>
<dbReference type="GO" id="GO:0005524">
    <property type="term" value="F:ATP binding"/>
    <property type="evidence" value="ECO:0007669"/>
    <property type="project" value="UniProtKB-UniRule"/>
</dbReference>
<evidence type="ECO:0000256" key="3">
    <source>
        <dbReference type="ARBA" id="ARBA00007800"/>
    </source>
</evidence>
<feature type="binding site" evidence="13">
    <location>
        <position position="58"/>
    </location>
    <ligand>
        <name>L-glutamine</name>
        <dbReference type="ChEBI" id="CHEBI:58359"/>
    </ligand>
</feature>
<dbReference type="UniPathway" id="UPA00070">
    <property type="reaction ID" value="UER00115"/>
</dbReference>
<dbReference type="EMBL" id="MSTI01000074">
    <property type="protein sequence ID" value="OLV18181.1"/>
    <property type="molecule type" value="Genomic_DNA"/>
</dbReference>
<dbReference type="SMART" id="SM01097">
    <property type="entry name" value="CPSase_sm_chain"/>
    <property type="match status" value="1"/>
</dbReference>
<feature type="active site" evidence="13">
    <location>
        <position position="361"/>
    </location>
</feature>
<keyword evidence="10 13" id="KW-0665">Pyrimidine biosynthesis</keyword>
<feature type="binding site" evidence="13">
    <location>
        <position position="280"/>
    </location>
    <ligand>
        <name>L-glutamine</name>
        <dbReference type="ChEBI" id="CHEBI:58359"/>
    </ligand>
</feature>
<keyword evidence="4 13" id="KW-0055">Arginine biosynthesis</keyword>
<dbReference type="InterPro" id="IPR017926">
    <property type="entry name" value="GATASE"/>
</dbReference>
<keyword evidence="7 13" id="KW-0547">Nucleotide-binding</keyword>
<evidence type="ECO:0000256" key="12">
    <source>
        <dbReference type="ARBA" id="ARBA00049285"/>
    </source>
</evidence>
<accession>A0A1U7NZ26</accession>
<dbReference type="Pfam" id="PF00988">
    <property type="entry name" value="CPSase_sm_chain"/>
    <property type="match status" value="1"/>
</dbReference>
<dbReference type="Proteomes" id="UP000186607">
    <property type="component" value="Unassembled WGS sequence"/>
</dbReference>
<feature type="binding site" evidence="13">
    <location>
        <position position="320"/>
    </location>
    <ligand>
        <name>L-glutamine</name>
        <dbReference type="ChEBI" id="CHEBI:58359"/>
    </ligand>
</feature>
<evidence type="ECO:0000256" key="4">
    <source>
        <dbReference type="ARBA" id="ARBA00022571"/>
    </source>
</evidence>
<evidence type="ECO:0000259" key="14">
    <source>
        <dbReference type="SMART" id="SM01097"/>
    </source>
</evidence>
<comment type="catalytic activity">
    <reaction evidence="12 13">
        <text>L-glutamine + H2O = L-glutamate + NH4(+)</text>
        <dbReference type="Rhea" id="RHEA:15889"/>
        <dbReference type="ChEBI" id="CHEBI:15377"/>
        <dbReference type="ChEBI" id="CHEBI:28938"/>
        <dbReference type="ChEBI" id="CHEBI:29985"/>
        <dbReference type="ChEBI" id="CHEBI:58359"/>
    </reaction>
</comment>
<keyword evidence="16" id="KW-1185">Reference proteome</keyword>
<dbReference type="Gene3D" id="3.40.50.880">
    <property type="match status" value="1"/>
</dbReference>
<evidence type="ECO:0000256" key="5">
    <source>
        <dbReference type="ARBA" id="ARBA00022598"/>
    </source>
</evidence>